<comment type="similarity">
    <text evidence="2">Belongs to the ABC transporter superfamily. ABCB family. Multidrug resistance exporter (TC 3.A.1.201) subfamily.</text>
</comment>
<feature type="domain" description="ABC transmembrane type-1" evidence="14">
    <location>
        <begin position="27"/>
        <end position="306"/>
    </location>
</feature>
<dbReference type="Gene3D" id="1.20.1560.10">
    <property type="entry name" value="ABC transporter type 1, transmembrane domain"/>
    <property type="match status" value="1"/>
</dbReference>
<dbReference type="Gene3D" id="3.40.50.300">
    <property type="entry name" value="P-loop containing nucleotide triphosphate hydrolases"/>
    <property type="match status" value="2"/>
</dbReference>
<dbReference type="InterPro" id="IPR036640">
    <property type="entry name" value="ABC1_TM_sf"/>
</dbReference>
<dbReference type="Proteomes" id="UP000748531">
    <property type="component" value="Unassembled WGS sequence"/>
</dbReference>
<accession>A0A8J4T278</accession>
<keyword evidence="6" id="KW-0547">Nucleotide-binding</keyword>
<feature type="transmembrane region" description="Helical" evidence="12">
    <location>
        <begin position="21"/>
        <end position="46"/>
    </location>
</feature>
<comment type="subcellular location">
    <subcellularLocation>
        <location evidence="1">Membrane</location>
        <topology evidence="1">Multi-pass membrane protein</topology>
    </subcellularLocation>
</comment>
<evidence type="ECO:0000256" key="5">
    <source>
        <dbReference type="ARBA" id="ARBA00022737"/>
    </source>
</evidence>
<reference evidence="15" key="1">
    <citation type="submission" date="2019-05" db="EMBL/GenBank/DDBJ databases">
        <title>Annotation for the trematode Paragonimus heterotremus.</title>
        <authorList>
            <person name="Choi Y.-J."/>
        </authorList>
    </citation>
    <scope>NUCLEOTIDE SEQUENCE</scope>
    <source>
        <strain evidence="15">LC</strain>
    </source>
</reference>
<keyword evidence="10 12" id="KW-0472">Membrane</keyword>
<keyword evidence="3" id="KW-0813">Transport</keyword>
<dbReference type="FunFam" id="3.40.50.300:FF:000205">
    <property type="entry name" value="ABC transporter B family member 4"/>
    <property type="match status" value="1"/>
</dbReference>
<evidence type="ECO:0000256" key="1">
    <source>
        <dbReference type="ARBA" id="ARBA00004141"/>
    </source>
</evidence>
<feature type="transmembrane region" description="Helical" evidence="12">
    <location>
        <begin position="144"/>
        <end position="161"/>
    </location>
</feature>
<dbReference type="FunFam" id="3.40.50.300:FF:000479">
    <property type="entry name" value="Multidrug resistance protein 1A"/>
    <property type="match status" value="1"/>
</dbReference>
<keyword evidence="4 12" id="KW-0812">Transmembrane</keyword>
<keyword evidence="7" id="KW-0067">ATP-binding</keyword>
<dbReference type="EMBL" id="LUCH01000815">
    <property type="protein sequence ID" value="KAF5404261.1"/>
    <property type="molecule type" value="Genomic_DNA"/>
</dbReference>
<dbReference type="CDD" id="cd18578">
    <property type="entry name" value="ABC_6TM_Pgp_ABCB1_D2_like"/>
    <property type="match status" value="1"/>
</dbReference>
<protein>
    <submittedName>
        <fullName evidence="15">Multidrug resistance protein 1</fullName>
    </submittedName>
</protein>
<evidence type="ECO:0000256" key="6">
    <source>
        <dbReference type="ARBA" id="ARBA00022741"/>
    </source>
</evidence>
<feature type="transmembrane region" description="Helical" evidence="12">
    <location>
        <begin position="897"/>
        <end position="921"/>
    </location>
</feature>
<feature type="domain" description="ABC transmembrane type-1" evidence="14">
    <location>
        <begin position="674"/>
        <end position="958"/>
    </location>
</feature>
<evidence type="ECO:0000313" key="15">
    <source>
        <dbReference type="EMBL" id="KAF5404261.1"/>
    </source>
</evidence>
<keyword evidence="16" id="KW-1185">Reference proteome</keyword>
<dbReference type="InterPro" id="IPR011527">
    <property type="entry name" value="ABC1_TM_dom"/>
</dbReference>
<dbReference type="SMART" id="SM00382">
    <property type="entry name" value="AAA"/>
    <property type="match status" value="2"/>
</dbReference>
<dbReference type="InterPro" id="IPR039421">
    <property type="entry name" value="Type_1_exporter"/>
</dbReference>
<dbReference type="CDD" id="cd18577">
    <property type="entry name" value="ABC_6TM_Pgp_ABCB1_D1_like"/>
    <property type="match status" value="1"/>
</dbReference>
<evidence type="ECO:0000256" key="7">
    <source>
        <dbReference type="ARBA" id="ARBA00022840"/>
    </source>
</evidence>
<dbReference type="InterPro" id="IPR017871">
    <property type="entry name" value="ABC_transporter-like_CS"/>
</dbReference>
<dbReference type="SUPFAM" id="SSF52540">
    <property type="entry name" value="P-loop containing nucleoside triphosphate hydrolases"/>
    <property type="match status" value="2"/>
</dbReference>
<evidence type="ECO:0000256" key="3">
    <source>
        <dbReference type="ARBA" id="ARBA00022448"/>
    </source>
</evidence>
<keyword evidence="5" id="KW-0677">Repeat</keyword>
<dbReference type="InterPro" id="IPR003593">
    <property type="entry name" value="AAA+_ATPase"/>
</dbReference>
<dbReference type="AlphaFoldDB" id="A0A8J4T278"/>
<dbReference type="CDD" id="cd03249">
    <property type="entry name" value="ABC_MTABC3_MDL1_MDL2"/>
    <property type="match status" value="2"/>
</dbReference>
<feature type="transmembrane region" description="Helical" evidence="12">
    <location>
        <begin position="281"/>
        <end position="300"/>
    </location>
</feature>
<evidence type="ECO:0000256" key="8">
    <source>
        <dbReference type="ARBA" id="ARBA00022967"/>
    </source>
</evidence>
<evidence type="ECO:0000256" key="2">
    <source>
        <dbReference type="ARBA" id="ARBA00007577"/>
    </source>
</evidence>
<feature type="transmembrane region" description="Helical" evidence="12">
    <location>
        <begin position="819"/>
        <end position="836"/>
    </location>
</feature>
<feature type="domain" description="ABC transporter" evidence="13">
    <location>
        <begin position="342"/>
        <end position="578"/>
    </location>
</feature>
<dbReference type="PROSITE" id="PS00211">
    <property type="entry name" value="ABC_TRANSPORTER_1"/>
    <property type="match status" value="2"/>
</dbReference>
<feature type="transmembrane region" description="Helical" evidence="12">
    <location>
        <begin position="668"/>
        <end position="692"/>
    </location>
</feature>
<keyword evidence="8" id="KW-1278">Translocase</keyword>
<dbReference type="GO" id="GO:0016887">
    <property type="term" value="F:ATP hydrolysis activity"/>
    <property type="evidence" value="ECO:0007669"/>
    <property type="project" value="InterPro"/>
</dbReference>
<dbReference type="PANTHER" id="PTHR43394">
    <property type="entry name" value="ATP-DEPENDENT PERMEASE MDL1, MITOCHONDRIAL"/>
    <property type="match status" value="1"/>
</dbReference>
<dbReference type="SUPFAM" id="SSF90123">
    <property type="entry name" value="ABC transporter transmembrane region"/>
    <property type="match status" value="2"/>
</dbReference>
<dbReference type="GO" id="GO:0015421">
    <property type="term" value="F:ABC-type oligopeptide transporter activity"/>
    <property type="evidence" value="ECO:0007669"/>
    <property type="project" value="TreeGrafter"/>
</dbReference>
<organism evidence="15 16">
    <name type="scientific">Paragonimus heterotremus</name>
    <dbReference type="NCBI Taxonomy" id="100268"/>
    <lineage>
        <taxon>Eukaryota</taxon>
        <taxon>Metazoa</taxon>
        <taxon>Spiralia</taxon>
        <taxon>Lophotrochozoa</taxon>
        <taxon>Platyhelminthes</taxon>
        <taxon>Trematoda</taxon>
        <taxon>Digenea</taxon>
        <taxon>Plagiorchiida</taxon>
        <taxon>Troglotremata</taxon>
        <taxon>Troglotrematidae</taxon>
        <taxon>Paragonimus</taxon>
    </lineage>
</organism>
<dbReference type="GO" id="GO:0090374">
    <property type="term" value="P:oligopeptide export from mitochondrion"/>
    <property type="evidence" value="ECO:0007669"/>
    <property type="project" value="TreeGrafter"/>
</dbReference>
<dbReference type="InterPro" id="IPR027417">
    <property type="entry name" value="P-loop_NTPase"/>
</dbReference>
<keyword evidence="11" id="KW-0325">Glycoprotein</keyword>
<evidence type="ECO:0000256" key="9">
    <source>
        <dbReference type="ARBA" id="ARBA00022989"/>
    </source>
</evidence>
<dbReference type="Pfam" id="PF00005">
    <property type="entry name" value="ABC_tran"/>
    <property type="match status" value="2"/>
</dbReference>
<feature type="transmembrane region" description="Helical" evidence="12">
    <location>
        <begin position="167"/>
        <end position="187"/>
    </location>
</feature>
<dbReference type="PROSITE" id="PS50929">
    <property type="entry name" value="ABC_TM1F"/>
    <property type="match status" value="2"/>
</dbReference>
<evidence type="ECO:0000256" key="4">
    <source>
        <dbReference type="ARBA" id="ARBA00022692"/>
    </source>
</evidence>
<gene>
    <name evidence="15" type="ORF">PHET_02387</name>
</gene>
<proteinExistence type="inferred from homology"/>
<dbReference type="InterPro" id="IPR003439">
    <property type="entry name" value="ABC_transporter-like_ATP-bd"/>
</dbReference>
<feature type="transmembrane region" description="Helical" evidence="12">
    <location>
        <begin position="793"/>
        <end position="813"/>
    </location>
</feature>
<evidence type="ECO:0000313" key="16">
    <source>
        <dbReference type="Proteomes" id="UP000748531"/>
    </source>
</evidence>
<evidence type="ECO:0000256" key="11">
    <source>
        <dbReference type="ARBA" id="ARBA00023180"/>
    </source>
</evidence>
<keyword evidence="9 12" id="KW-1133">Transmembrane helix</keyword>
<dbReference type="GO" id="GO:0005743">
    <property type="term" value="C:mitochondrial inner membrane"/>
    <property type="evidence" value="ECO:0007669"/>
    <property type="project" value="TreeGrafter"/>
</dbReference>
<evidence type="ECO:0000256" key="12">
    <source>
        <dbReference type="SAM" id="Phobius"/>
    </source>
</evidence>
<dbReference type="PANTHER" id="PTHR43394:SF27">
    <property type="entry name" value="ATP-DEPENDENT TRANSLOCASE ABCB1-LIKE"/>
    <property type="match status" value="1"/>
</dbReference>
<evidence type="ECO:0000256" key="10">
    <source>
        <dbReference type="ARBA" id="ARBA00023136"/>
    </source>
</evidence>
<name>A0A8J4T278_9TREM</name>
<feature type="transmembrane region" description="Helical" evidence="12">
    <location>
        <begin position="245"/>
        <end position="269"/>
    </location>
</feature>
<evidence type="ECO:0000259" key="13">
    <source>
        <dbReference type="PROSITE" id="PS50893"/>
    </source>
</evidence>
<dbReference type="PROSITE" id="PS50893">
    <property type="entry name" value="ABC_TRANSPORTER_2"/>
    <property type="match status" value="2"/>
</dbReference>
<feature type="transmembrane region" description="Helical" evidence="12">
    <location>
        <begin position="66"/>
        <end position="89"/>
    </location>
</feature>
<feature type="transmembrane region" description="Helical" evidence="12">
    <location>
        <begin position="712"/>
        <end position="737"/>
    </location>
</feature>
<feature type="domain" description="ABC transporter" evidence="13">
    <location>
        <begin position="992"/>
        <end position="1234"/>
    </location>
</feature>
<dbReference type="Pfam" id="PF00664">
    <property type="entry name" value="ABC_membrane"/>
    <property type="match status" value="2"/>
</dbReference>
<sequence>MSEYQRLRFWQLFRYADWIDKIAIVSGILCSAVAGVGFPLNILIFRMIINSYVSVSFSAEAVYKNVVWFVVLGVTVFALTFMQSSLLGLTSSRQARRIRLLYLQAILRQDLSWFDQQTSGELINKLSENIDIIESGIGTKLAEFVQNIFGFLAGIVISFALGWKLSLVATAMLPTIVIFFALFGFTVKRFTEKELDAYGRAGAIANEVLFAIRTVMSFGGEQKELKRYTMELSTAESVGIKKSMIIGGVMGGIGMSLFCTAALIFWYGVELLLTENYESGTVIAVFINIIVGSIFLGNALPSLQYFLIATASAEKVYSTIERIPPIDKERPGLNLPDFKGNVRFEGVRFAYPTRPDLTVLNDFNLTLRSGQTVALVGMSGSGKSTIVQLIQRFYDPVEGKITVEDVDLRDLDLKAFRSQLGCVHQEPVLFQGTLADNIRMGKLDATQEELEEAAKLANAHDFITQFPRGYDTLVQERGVGLSGGQKQRIAIARALVRKPKLLLLDEATSALDTKSERQVQAALDKACAGRTAIIVAHRLTTVRNADRILVLDKGIIRESGTHDELVAKGGLYAIMLNSQNQPELKMDSELNEQFQTTEQTNANKNLFLNNTAISNGKQYHLNDQQENVSVVSSSPTLASHISFVITSRYRAFSRSAIVRILRLNRPELVYIICGCVCCVIVGASQPSFALLYSEVFQIFALRNNPPLMRSSVQLVSGLMVLIGVLRFLSTLGEGYFFGVSGERLTRRVRCMLFQAILNQELAWFDELKNQPGSLTARLATEASKIKSLSGSQLGFIIEAGVLVTMSFTIAFIYSWKLTLLMMAFIPLFVLSGMLQIKRMRGDSHSEIDNSSMGVAQEAISTERTVFALNLECYFYERFKQSLGNHSTAVLKETMAYALLYALTQSIVMFCFASVFSLGAYLIEAGELTLIAVFRVFIVLNMSAHSLGRAASIGPETALAKAASKSILTTLDRIPRILTDSGDKPVEPFNGHIEFKRVYFKYPTRSDIYVLKNFSHVVTPGQTVAFVGQSGCGKSTLLQLVQRLYDPSDLGPDSGIFFDGHNLRQLAPSWIRRQIGIVSQEPNLFNTTIRENIAYGDNTREIPMEDIIEAARLANIHDFITALPEGYDTSAGERGARLSGGQKQRIAIARALVRKPPLLLLDEATSALDNESERVVQKALDAAVGSRTSLVVAHRLSTVENADLVVVLQDGRKIETGPPRVLLAAKGVFYALHHTELAMNL</sequence>
<dbReference type="GO" id="GO:0005524">
    <property type="term" value="F:ATP binding"/>
    <property type="evidence" value="ECO:0007669"/>
    <property type="project" value="UniProtKB-KW"/>
</dbReference>
<dbReference type="OrthoDB" id="6500128at2759"/>
<evidence type="ECO:0000259" key="14">
    <source>
        <dbReference type="PROSITE" id="PS50929"/>
    </source>
</evidence>
<comment type="caution">
    <text evidence="15">The sequence shown here is derived from an EMBL/GenBank/DDBJ whole genome shotgun (WGS) entry which is preliminary data.</text>
</comment>